<dbReference type="AlphaFoldDB" id="A0A0P1E8V3"/>
<dbReference type="RefSeq" id="WP_058275222.1">
    <property type="nucleotide sequence ID" value="NZ_CYPS01000064.1"/>
</dbReference>
<evidence type="ECO:0000256" key="1">
    <source>
        <dbReference type="ARBA" id="ARBA00004651"/>
    </source>
</evidence>
<sequence>MPSASSFPNSSRRRHSNLLTQAWFALLALSLASTLLTMLPVHSALVVGGILILALIKARVILARYLDLAESPTWLRGFTFVMIAFACLVLALYLI</sequence>
<dbReference type="EMBL" id="CYPS01000064">
    <property type="protein sequence ID" value="CUH44963.1"/>
    <property type="molecule type" value="Genomic_DNA"/>
</dbReference>
<reference evidence="8" key="1">
    <citation type="submission" date="2015-09" db="EMBL/GenBank/DDBJ databases">
        <authorList>
            <person name="Rodrigo-Torres L."/>
            <person name="Arahal D.R."/>
        </authorList>
    </citation>
    <scope>NUCLEOTIDE SEQUENCE [LARGE SCALE GENOMIC DNA]</scope>
    <source>
        <strain evidence="8">CECT 4293</strain>
    </source>
</reference>
<evidence type="ECO:0000313" key="8">
    <source>
        <dbReference type="Proteomes" id="UP000050786"/>
    </source>
</evidence>
<keyword evidence="4 6" id="KW-1133">Transmembrane helix</keyword>
<evidence type="ECO:0000256" key="2">
    <source>
        <dbReference type="ARBA" id="ARBA00022475"/>
    </source>
</evidence>
<name>A0A0P1E8V3_9RHOB</name>
<keyword evidence="2" id="KW-1003">Cell membrane</keyword>
<keyword evidence="5 6" id="KW-0472">Membrane</keyword>
<evidence type="ECO:0000256" key="3">
    <source>
        <dbReference type="ARBA" id="ARBA00022692"/>
    </source>
</evidence>
<evidence type="ECO:0008006" key="9">
    <source>
        <dbReference type="Google" id="ProtNLM"/>
    </source>
</evidence>
<dbReference type="Proteomes" id="UP000050786">
    <property type="component" value="Unassembled WGS sequence"/>
</dbReference>
<evidence type="ECO:0000256" key="4">
    <source>
        <dbReference type="ARBA" id="ARBA00022989"/>
    </source>
</evidence>
<dbReference type="Pfam" id="PF03626">
    <property type="entry name" value="COX4_pro"/>
    <property type="match status" value="1"/>
</dbReference>
<keyword evidence="3 6" id="KW-0812">Transmembrane</keyword>
<keyword evidence="8" id="KW-1185">Reference proteome</keyword>
<accession>A0A0P1E8V3</accession>
<protein>
    <recommendedName>
        <fullName evidence="9">Nitric oxide reductase F protein</fullName>
    </recommendedName>
</protein>
<organism evidence="7 8">
    <name type="scientific">Ruegeria atlantica</name>
    <dbReference type="NCBI Taxonomy" id="81569"/>
    <lineage>
        <taxon>Bacteria</taxon>
        <taxon>Pseudomonadati</taxon>
        <taxon>Pseudomonadota</taxon>
        <taxon>Alphaproteobacteria</taxon>
        <taxon>Rhodobacterales</taxon>
        <taxon>Roseobacteraceae</taxon>
        <taxon>Ruegeria</taxon>
    </lineage>
</organism>
<evidence type="ECO:0000256" key="5">
    <source>
        <dbReference type="ARBA" id="ARBA00023136"/>
    </source>
</evidence>
<feature type="transmembrane region" description="Helical" evidence="6">
    <location>
        <begin position="44"/>
        <end position="62"/>
    </location>
</feature>
<feature type="transmembrane region" description="Helical" evidence="6">
    <location>
        <begin position="74"/>
        <end position="94"/>
    </location>
</feature>
<proteinExistence type="predicted"/>
<comment type="subcellular location">
    <subcellularLocation>
        <location evidence="1">Cell membrane</location>
        <topology evidence="1">Multi-pass membrane protein</topology>
    </subcellularLocation>
</comment>
<dbReference type="InterPro" id="IPR005171">
    <property type="entry name" value="Cyt_c_oxidase_su4_prok"/>
</dbReference>
<dbReference type="GO" id="GO:0005886">
    <property type="term" value="C:plasma membrane"/>
    <property type="evidence" value="ECO:0007669"/>
    <property type="project" value="UniProtKB-SubCell"/>
</dbReference>
<evidence type="ECO:0000313" key="7">
    <source>
        <dbReference type="EMBL" id="CUH44963.1"/>
    </source>
</evidence>
<evidence type="ECO:0000256" key="6">
    <source>
        <dbReference type="SAM" id="Phobius"/>
    </source>
</evidence>
<gene>
    <name evidence="7" type="ORF">RUM4293_03872</name>
</gene>